<dbReference type="PANTHER" id="PTHR21320:SF3">
    <property type="entry name" value="CYTOCHROME C OXIDASE ASSEMBLY PROTEIN COX11, MITOCHONDRIAL-RELATED"/>
    <property type="match status" value="1"/>
</dbReference>
<comment type="function">
    <text evidence="1">Exerts its effect at some terminal stage of cytochrome c oxidase synthesis, probably by being involved in the insertion of the copper B into subunit I.</text>
</comment>
<evidence type="ECO:0000256" key="2">
    <source>
        <dbReference type="ARBA" id="ARBA00004243"/>
    </source>
</evidence>
<evidence type="ECO:0000256" key="5">
    <source>
        <dbReference type="ARBA" id="ARBA00023136"/>
    </source>
</evidence>
<proteinExistence type="predicted"/>
<keyword evidence="3" id="KW-0812">Transmembrane</keyword>
<evidence type="ECO:0000313" key="6">
    <source>
        <dbReference type="Ensembl" id="ENSCLAP00000022058.1"/>
    </source>
</evidence>
<name>A0A8C2VXE2_CHILA</name>
<dbReference type="GO" id="GO:0005743">
    <property type="term" value="C:mitochondrial inner membrane"/>
    <property type="evidence" value="ECO:0007669"/>
    <property type="project" value="UniProtKB-SubCell"/>
</dbReference>
<dbReference type="Ensembl" id="ENSCLAT00000022262.1">
    <property type="protein sequence ID" value="ENSCLAP00000022058.1"/>
    <property type="gene ID" value="ENSCLAG00000015113.1"/>
</dbReference>
<reference evidence="6" key="1">
    <citation type="submission" date="2025-08" db="UniProtKB">
        <authorList>
            <consortium name="Ensembl"/>
        </authorList>
    </citation>
    <scope>IDENTIFICATION</scope>
</reference>
<protein>
    <submittedName>
        <fullName evidence="6">Uncharacterized protein</fullName>
    </submittedName>
</protein>
<evidence type="ECO:0000313" key="7">
    <source>
        <dbReference type="Proteomes" id="UP000694398"/>
    </source>
</evidence>
<dbReference type="Pfam" id="PF04442">
    <property type="entry name" value="CtaG_Cox11"/>
    <property type="match status" value="1"/>
</dbReference>
<evidence type="ECO:0000256" key="3">
    <source>
        <dbReference type="ARBA" id="ARBA00022692"/>
    </source>
</evidence>
<keyword evidence="7" id="KW-1185">Reference proteome</keyword>
<dbReference type="SUPFAM" id="SSF110111">
    <property type="entry name" value="Ctag/Cox11"/>
    <property type="match status" value="1"/>
</dbReference>
<sequence>MYVVPGETALAFYEAEKPTDKPVPVVPFEAGQYFSENPQEVDRPVFFYIDTEFAEDPRMVNVDFITLSYTFSEVKEGRPVPDYD</sequence>
<evidence type="ECO:0000256" key="4">
    <source>
        <dbReference type="ARBA" id="ARBA00022989"/>
    </source>
</evidence>
<keyword evidence="4" id="KW-1133">Transmembrane helix</keyword>
<dbReference type="PANTHER" id="PTHR21320">
    <property type="entry name" value="CYTOCHROME C OXIDASE ASSEMBLY PROTEIN COX11-RELATED"/>
    <property type="match status" value="1"/>
</dbReference>
<dbReference type="InterPro" id="IPR007533">
    <property type="entry name" value="Cyt_c_oxidase_assmbl_CtaG"/>
</dbReference>
<keyword evidence="5" id="KW-0472">Membrane</keyword>
<dbReference type="Proteomes" id="UP000694398">
    <property type="component" value="Unassembled WGS sequence"/>
</dbReference>
<comment type="subcellular location">
    <subcellularLocation>
        <location evidence="2">Mitochondrion inner membrane</location>
        <topology evidence="2">Single-pass membrane protein</topology>
        <orientation evidence="2">Intermembrane side</orientation>
    </subcellularLocation>
</comment>
<dbReference type="AlphaFoldDB" id="A0A8C2VXE2"/>
<reference evidence="6" key="2">
    <citation type="submission" date="2025-09" db="UniProtKB">
        <authorList>
            <consortium name="Ensembl"/>
        </authorList>
    </citation>
    <scope>IDENTIFICATION</scope>
</reference>
<evidence type="ECO:0000256" key="1">
    <source>
        <dbReference type="ARBA" id="ARBA00004007"/>
    </source>
</evidence>
<accession>A0A8C2VXE2</accession>
<organism evidence="6 7">
    <name type="scientific">Chinchilla lanigera</name>
    <name type="common">Long-tailed chinchilla</name>
    <name type="synonym">Chinchilla villidera</name>
    <dbReference type="NCBI Taxonomy" id="34839"/>
    <lineage>
        <taxon>Eukaryota</taxon>
        <taxon>Metazoa</taxon>
        <taxon>Chordata</taxon>
        <taxon>Craniata</taxon>
        <taxon>Vertebrata</taxon>
        <taxon>Euteleostomi</taxon>
        <taxon>Mammalia</taxon>
        <taxon>Eutheria</taxon>
        <taxon>Euarchontoglires</taxon>
        <taxon>Glires</taxon>
        <taxon>Rodentia</taxon>
        <taxon>Hystricomorpha</taxon>
        <taxon>Chinchillidae</taxon>
        <taxon>Chinchilla</taxon>
    </lineage>
</organism>
<dbReference type="InterPro" id="IPR023471">
    <property type="entry name" value="CtaG/Cox11_dom_sf"/>
</dbReference>
<dbReference type="GO" id="GO:0005507">
    <property type="term" value="F:copper ion binding"/>
    <property type="evidence" value="ECO:0007669"/>
    <property type="project" value="InterPro"/>
</dbReference>
<dbReference type="Gene3D" id="2.60.370.10">
    <property type="entry name" value="Ctag/Cox11"/>
    <property type="match status" value="1"/>
</dbReference>